<dbReference type="SUPFAM" id="SSF48452">
    <property type="entry name" value="TPR-like"/>
    <property type="match status" value="1"/>
</dbReference>
<sequence length="379" mass="40947">MKRALLLLCMTLAVGAQGAPLLPTSDAQVIETLAAPAGDRAEERALRRQHQAKPGDAAVAVALARNYLEQAHREGDPRFAGRALAALQHWAQTSDAPPAVLLMRATVLQYLHQFDTAAQLLEGLAQRQPAMAQAWLTLATIRRVQGRYADSDRACAGLTAAGATLYAQACQAENDGLRGQFDSARMRFNQLLTTRLDGGARNWLLTSVAELEARAGRSAQAEQAYRAALSAQSDDYTRLSFADFLMLQSRDAEALALLSGQPRSDAVLLRLAIAGQRTSAPAARNDVRELRERIAQANQRPGAAASHAREQAMFALWIDAQPARALELARANVKLQREAIDLLLLAQAAKASGQEAAQQEATLLSQTVGLKDARHELLR</sequence>
<keyword evidence="1" id="KW-0732">Signal</keyword>
<evidence type="ECO:0000313" key="3">
    <source>
        <dbReference type="Proteomes" id="UP000295361"/>
    </source>
</evidence>
<feature type="chain" id="PRO_5020881982" description="Tetratricopeptide repeat protein" evidence="1">
    <location>
        <begin position="19"/>
        <end position="379"/>
    </location>
</feature>
<evidence type="ECO:0000256" key="1">
    <source>
        <dbReference type="SAM" id="SignalP"/>
    </source>
</evidence>
<dbReference type="Proteomes" id="UP000295361">
    <property type="component" value="Unassembled WGS sequence"/>
</dbReference>
<evidence type="ECO:0000313" key="2">
    <source>
        <dbReference type="EMBL" id="TDP61472.1"/>
    </source>
</evidence>
<dbReference type="OrthoDB" id="9777400at2"/>
<evidence type="ECO:0008006" key="4">
    <source>
        <dbReference type="Google" id="ProtNLM"/>
    </source>
</evidence>
<dbReference type="InterPro" id="IPR011990">
    <property type="entry name" value="TPR-like_helical_dom_sf"/>
</dbReference>
<dbReference type="RefSeq" id="WP_133703561.1">
    <property type="nucleotide sequence ID" value="NZ_SNXS01000012.1"/>
</dbReference>
<dbReference type="InParanoid" id="A0A4R6QFW9"/>
<proteinExistence type="predicted"/>
<dbReference type="Gene3D" id="1.25.40.10">
    <property type="entry name" value="Tetratricopeptide repeat domain"/>
    <property type="match status" value="1"/>
</dbReference>
<keyword evidence="3" id="KW-1185">Reference proteome</keyword>
<reference evidence="2 3" key="1">
    <citation type="submission" date="2019-03" db="EMBL/GenBank/DDBJ databases">
        <title>Genomic Encyclopedia of Type Strains, Phase IV (KMG-IV): sequencing the most valuable type-strain genomes for metagenomic binning, comparative biology and taxonomic classification.</title>
        <authorList>
            <person name="Goeker M."/>
        </authorList>
    </citation>
    <scope>NUCLEOTIDE SEQUENCE [LARGE SCALE GENOMIC DNA]</scope>
    <source>
        <strain evidence="2 3">DSM 16998</strain>
    </source>
</reference>
<dbReference type="AlphaFoldDB" id="A0A4R6QFW9"/>
<gene>
    <name evidence="2" type="ORF">DES47_11221</name>
</gene>
<name>A0A4R6QFW9_9BURK</name>
<dbReference type="EMBL" id="SNXS01000012">
    <property type="protein sequence ID" value="TDP61472.1"/>
    <property type="molecule type" value="Genomic_DNA"/>
</dbReference>
<accession>A0A4R6QFW9</accession>
<comment type="caution">
    <text evidence="2">The sequence shown here is derived from an EMBL/GenBank/DDBJ whole genome shotgun (WGS) entry which is preliminary data.</text>
</comment>
<feature type="signal peptide" evidence="1">
    <location>
        <begin position="1"/>
        <end position="18"/>
    </location>
</feature>
<organism evidence="2 3">
    <name type="scientific">Roseateles toxinivorans</name>
    <dbReference type="NCBI Taxonomy" id="270368"/>
    <lineage>
        <taxon>Bacteria</taxon>
        <taxon>Pseudomonadati</taxon>
        <taxon>Pseudomonadota</taxon>
        <taxon>Betaproteobacteria</taxon>
        <taxon>Burkholderiales</taxon>
        <taxon>Sphaerotilaceae</taxon>
        <taxon>Roseateles</taxon>
    </lineage>
</organism>
<protein>
    <recommendedName>
        <fullName evidence="4">Tetratricopeptide repeat protein</fullName>
    </recommendedName>
</protein>